<organism evidence="2 3">
    <name type="scientific">Linnemannia elongata AG-77</name>
    <dbReference type="NCBI Taxonomy" id="1314771"/>
    <lineage>
        <taxon>Eukaryota</taxon>
        <taxon>Fungi</taxon>
        <taxon>Fungi incertae sedis</taxon>
        <taxon>Mucoromycota</taxon>
        <taxon>Mortierellomycotina</taxon>
        <taxon>Mortierellomycetes</taxon>
        <taxon>Mortierellales</taxon>
        <taxon>Mortierellaceae</taxon>
        <taxon>Linnemannia</taxon>
    </lineage>
</organism>
<dbReference type="EMBL" id="KV442032">
    <property type="protein sequence ID" value="OAQ30934.1"/>
    <property type="molecule type" value="Genomic_DNA"/>
</dbReference>
<evidence type="ECO:0000313" key="2">
    <source>
        <dbReference type="EMBL" id="OAQ30934.1"/>
    </source>
</evidence>
<sequence>MPSTPHVNDSRSRSGSPYEHSQGPRPKPLSRSALAATNGLTYNTTNRSLEVSPPPEYPHDSVKPGNSIPGATLINQY</sequence>
<keyword evidence="3" id="KW-1185">Reference proteome</keyword>
<dbReference type="AlphaFoldDB" id="A0A197K398"/>
<gene>
    <name evidence="2" type="ORF">K457DRAFT_17777</name>
</gene>
<feature type="compositionally biased region" description="Polar residues" evidence="1">
    <location>
        <begin position="38"/>
        <end position="49"/>
    </location>
</feature>
<dbReference type="Proteomes" id="UP000078512">
    <property type="component" value="Unassembled WGS sequence"/>
</dbReference>
<protein>
    <submittedName>
        <fullName evidence="2">Uncharacterized protein</fullName>
    </submittedName>
</protein>
<reference evidence="2 3" key="1">
    <citation type="submission" date="2016-05" db="EMBL/GenBank/DDBJ databases">
        <title>Genome sequencing reveals origins of a unique bacterial endosymbiosis in the earliest lineages of terrestrial Fungi.</title>
        <authorList>
            <consortium name="DOE Joint Genome Institute"/>
            <person name="Uehling J."/>
            <person name="Gryganskyi A."/>
            <person name="Hameed K."/>
            <person name="Tschaplinski T."/>
            <person name="Misztal P."/>
            <person name="Wu S."/>
            <person name="Desiro A."/>
            <person name="Vande Pol N."/>
            <person name="Du Z.-Y."/>
            <person name="Zienkiewicz A."/>
            <person name="Zienkiewicz K."/>
            <person name="Morin E."/>
            <person name="Tisserant E."/>
            <person name="Splivallo R."/>
            <person name="Hainaut M."/>
            <person name="Henrissat B."/>
            <person name="Ohm R."/>
            <person name="Kuo A."/>
            <person name="Yan J."/>
            <person name="Lipzen A."/>
            <person name="Nolan M."/>
            <person name="Labutti K."/>
            <person name="Barry K."/>
            <person name="Goldstein A."/>
            <person name="Labbe J."/>
            <person name="Schadt C."/>
            <person name="Tuskan G."/>
            <person name="Grigoriev I."/>
            <person name="Martin F."/>
            <person name="Vilgalys R."/>
            <person name="Bonito G."/>
        </authorList>
    </citation>
    <scope>NUCLEOTIDE SEQUENCE [LARGE SCALE GENOMIC DNA]</scope>
    <source>
        <strain evidence="2 3">AG-77</strain>
    </source>
</reference>
<evidence type="ECO:0000313" key="3">
    <source>
        <dbReference type="Proteomes" id="UP000078512"/>
    </source>
</evidence>
<dbReference type="OrthoDB" id="10357159at2759"/>
<accession>A0A197K398</accession>
<proteinExistence type="predicted"/>
<name>A0A197K398_9FUNG</name>
<evidence type="ECO:0000256" key="1">
    <source>
        <dbReference type="SAM" id="MobiDB-lite"/>
    </source>
</evidence>
<feature type="region of interest" description="Disordered" evidence="1">
    <location>
        <begin position="1"/>
        <end position="77"/>
    </location>
</feature>